<feature type="domain" description="Septum formation-related" evidence="4">
    <location>
        <begin position="125"/>
        <end position="218"/>
    </location>
</feature>
<keyword evidence="2" id="KW-1133">Transmembrane helix</keyword>
<name>A0A2P8DN65_9ACTN</name>
<feature type="transmembrane region" description="Helical" evidence="2">
    <location>
        <begin position="79"/>
        <end position="101"/>
    </location>
</feature>
<proteinExistence type="predicted"/>
<evidence type="ECO:0000259" key="4">
    <source>
        <dbReference type="Pfam" id="PF13845"/>
    </source>
</evidence>
<accession>A0A2P8DN65</accession>
<organism evidence="5 6">
    <name type="scientific">Haloactinopolyspora alba</name>
    <dbReference type="NCBI Taxonomy" id="648780"/>
    <lineage>
        <taxon>Bacteria</taxon>
        <taxon>Bacillati</taxon>
        <taxon>Actinomycetota</taxon>
        <taxon>Actinomycetes</taxon>
        <taxon>Jiangellales</taxon>
        <taxon>Jiangellaceae</taxon>
        <taxon>Haloactinopolyspora</taxon>
    </lineage>
</organism>
<dbReference type="Proteomes" id="UP000243528">
    <property type="component" value="Unassembled WGS sequence"/>
</dbReference>
<gene>
    <name evidence="5" type="ORF">CLV30_11949</name>
</gene>
<keyword evidence="2" id="KW-0812">Transmembrane</keyword>
<dbReference type="InterPro" id="IPR026004">
    <property type="entry name" value="Septum_form"/>
</dbReference>
<reference evidence="5 6" key="1">
    <citation type="submission" date="2018-03" db="EMBL/GenBank/DDBJ databases">
        <title>Genomic Encyclopedia of Archaeal and Bacterial Type Strains, Phase II (KMG-II): from individual species to whole genera.</title>
        <authorList>
            <person name="Goeker M."/>
        </authorList>
    </citation>
    <scope>NUCLEOTIDE SEQUENCE [LARGE SCALE GENOMIC DNA]</scope>
    <source>
        <strain evidence="5 6">DSM 45211</strain>
    </source>
</reference>
<feature type="transmembrane region" description="Helical" evidence="2">
    <location>
        <begin position="42"/>
        <end position="67"/>
    </location>
</feature>
<comment type="caution">
    <text evidence="5">The sequence shown here is derived from an EMBL/GenBank/DDBJ whole genome shotgun (WGS) entry which is preliminary data.</text>
</comment>
<dbReference type="OrthoDB" id="3628931at2"/>
<evidence type="ECO:0000259" key="3">
    <source>
        <dbReference type="Pfam" id="PF13828"/>
    </source>
</evidence>
<sequence length="237" mass="26005">MPESDPAPADSSLPQPPPYTPAPYNPWMDHDEAPRDPRTNGFAVASFVLGLTPAIVLSIIFGIIALVQISERNQKGRKYAVAGLIASGVWIAGFVTVLVLIGQERADRDDTGRIDQEGWVDATDLKAGDCVNDLEETEEVHNVDAVPCSQPHDGEVYANFELAEGDYPGESAVFTQAEQQCSVMLRNYSPDAFEDPAIGIYYLYPREDRWSFDREVTCIAESLDGRTTGTIAQHTQI</sequence>
<dbReference type="EMBL" id="PYGE01000019">
    <property type="protein sequence ID" value="PSK98666.1"/>
    <property type="molecule type" value="Genomic_DNA"/>
</dbReference>
<keyword evidence="6" id="KW-1185">Reference proteome</keyword>
<dbReference type="Pfam" id="PF13828">
    <property type="entry name" value="DUF4190"/>
    <property type="match status" value="1"/>
</dbReference>
<dbReference type="AlphaFoldDB" id="A0A2P8DN65"/>
<evidence type="ECO:0000313" key="5">
    <source>
        <dbReference type="EMBL" id="PSK98666.1"/>
    </source>
</evidence>
<dbReference type="InterPro" id="IPR025241">
    <property type="entry name" value="DUF4190"/>
</dbReference>
<evidence type="ECO:0000256" key="1">
    <source>
        <dbReference type="SAM" id="MobiDB-lite"/>
    </source>
</evidence>
<dbReference type="RefSeq" id="WP_106539150.1">
    <property type="nucleotide sequence ID" value="NZ_PYGE01000019.1"/>
</dbReference>
<protein>
    <submittedName>
        <fullName evidence="5">Putative regulator of septum formation</fullName>
    </submittedName>
</protein>
<feature type="domain" description="DUF4190" evidence="3">
    <location>
        <begin position="43"/>
        <end position="95"/>
    </location>
</feature>
<feature type="region of interest" description="Disordered" evidence="1">
    <location>
        <begin position="1"/>
        <end position="34"/>
    </location>
</feature>
<dbReference type="Pfam" id="PF13845">
    <property type="entry name" value="Septum_form"/>
    <property type="match status" value="1"/>
</dbReference>
<feature type="compositionally biased region" description="Pro residues" evidence="1">
    <location>
        <begin position="14"/>
        <end position="24"/>
    </location>
</feature>
<keyword evidence="2" id="KW-0472">Membrane</keyword>
<evidence type="ECO:0000313" key="6">
    <source>
        <dbReference type="Proteomes" id="UP000243528"/>
    </source>
</evidence>
<evidence type="ECO:0000256" key="2">
    <source>
        <dbReference type="SAM" id="Phobius"/>
    </source>
</evidence>